<reference evidence="1 2" key="1">
    <citation type="journal article" date="2013" name="Genome Announc.">
        <title>Draft Genome Sequence of Rhodococcus opacus Strain M213 Shows a Diverse Catabolic Potential.</title>
        <authorList>
            <person name="Pathak A."/>
            <person name="Green S.J."/>
            <person name="Ogram A."/>
            <person name="Chauhan A."/>
        </authorList>
    </citation>
    <scope>NUCLEOTIDE SEQUENCE [LARGE SCALE GENOMIC DNA]</scope>
    <source>
        <strain evidence="1 2">M213</strain>
    </source>
</reference>
<dbReference type="AlphaFoldDB" id="K8XG60"/>
<proteinExistence type="predicted"/>
<gene>
    <name evidence="1" type="ORF">WSS_A38106</name>
</gene>
<protein>
    <submittedName>
        <fullName evidence="1">Uncharacterized protein</fullName>
    </submittedName>
</protein>
<evidence type="ECO:0000313" key="2">
    <source>
        <dbReference type="Proteomes" id="UP000005951"/>
    </source>
</evidence>
<name>K8XG60_RHOOP</name>
<accession>K8XG60</accession>
<dbReference type="EMBL" id="AJYC02000158">
    <property type="protein sequence ID" value="EKT77297.1"/>
    <property type="molecule type" value="Genomic_DNA"/>
</dbReference>
<dbReference type="Proteomes" id="UP000005951">
    <property type="component" value="Unassembled WGS sequence"/>
</dbReference>
<sequence>MFVEVREGEGWTAGWLVADRTDVAALSVNGVAEDKRLVSVALVPLSPDAPVWQGRVRPDQVVVASLQRPVPVWWERIATSLAEAMRDRREVAWLREHLQANQKAHADWVEHIARDAGTWADENNLCSEFDRFMEEYGLPPRSREFTVEALVTITTKVSVPVSARSGEIAEDEVDREMLAWALGRPIGGFRRHGLELTASRCWGCRA</sequence>
<comment type="caution">
    <text evidence="1">The sequence shown here is derived from an EMBL/GenBank/DDBJ whole genome shotgun (WGS) entry which is preliminary data.</text>
</comment>
<organism evidence="1 2">
    <name type="scientific">Rhodococcus opacus M213</name>
    <dbReference type="NCBI Taxonomy" id="1129896"/>
    <lineage>
        <taxon>Bacteria</taxon>
        <taxon>Bacillati</taxon>
        <taxon>Actinomycetota</taxon>
        <taxon>Actinomycetes</taxon>
        <taxon>Mycobacteriales</taxon>
        <taxon>Nocardiaceae</taxon>
        <taxon>Rhodococcus</taxon>
    </lineage>
</organism>
<evidence type="ECO:0000313" key="1">
    <source>
        <dbReference type="EMBL" id="EKT77297.1"/>
    </source>
</evidence>